<protein>
    <submittedName>
        <fullName evidence="1">Uncharacterized protein</fullName>
    </submittedName>
</protein>
<keyword evidence="2" id="KW-1185">Reference proteome</keyword>
<evidence type="ECO:0000313" key="2">
    <source>
        <dbReference type="Proteomes" id="UP000805649"/>
    </source>
</evidence>
<name>A0ACC3YWQ8_COLTU</name>
<accession>A0ACC3YWQ8</accession>
<dbReference type="Proteomes" id="UP000805649">
    <property type="component" value="Unassembled WGS sequence"/>
</dbReference>
<sequence length="141" mass="15686">MQSTTEKAKPMLHATSCLQPASSSRSLTPYYKIARTLKMRCRRGKYSSEATSAIADMLVKKRSGFIPDVGTQTNHEYPAAAYPLPSMGHPPRNSASTSKQDHIIVAIQRIAPFRPGIFFRVCRTSARIIPARKRICGHMPK</sequence>
<reference evidence="1 2" key="1">
    <citation type="journal article" date="2020" name="Phytopathology">
        <title>Genome Sequence Resources of Colletotrichum truncatum, C. plurivorum, C. musicola, and C. sojae: Four Species Pathogenic to Soybean (Glycine max).</title>
        <authorList>
            <person name="Rogerio F."/>
            <person name="Boufleur T.R."/>
            <person name="Ciampi-Guillardi M."/>
            <person name="Sukno S.A."/>
            <person name="Thon M.R."/>
            <person name="Massola Junior N.S."/>
            <person name="Baroncelli R."/>
        </authorList>
    </citation>
    <scope>NUCLEOTIDE SEQUENCE [LARGE SCALE GENOMIC DNA]</scope>
    <source>
        <strain evidence="1 2">CMES1059</strain>
    </source>
</reference>
<organism evidence="1 2">
    <name type="scientific">Colletotrichum truncatum</name>
    <name type="common">Anthracnose fungus</name>
    <name type="synonym">Colletotrichum capsici</name>
    <dbReference type="NCBI Taxonomy" id="5467"/>
    <lineage>
        <taxon>Eukaryota</taxon>
        <taxon>Fungi</taxon>
        <taxon>Dikarya</taxon>
        <taxon>Ascomycota</taxon>
        <taxon>Pezizomycotina</taxon>
        <taxon>Sordariomycetes</taxon>
        <taxon>Hypocreomycetidae</taxon>
        <taxon>Glomerellales</taxon>
        <taxon>Glomerellaceae</taxon>
        <taxon>Colletotrichum</taxon>
        <taxon>Colletotrichum truncatum species complex</taxon>
    </lineage>
</organism>
<comment type="caution">
    <text evidence="1">The sequence shown here is derived from an EMBL/GenBank/DDBJ whole genome shotgun (WGS) entry which is preliminary data.</text>
</comment>
<dbReference type="EMBL" id="VUJX02000005">
    <property type="protein sequence ID" value="KAL0936374.1"/>
    <property type="molecule type" value="Genomic_DNA"/>
</dbReference>
<gene>
    <name evidence="1" type="ORF">CTRU02_208589</name>
</gene>
<evidence type="ECO:0000313" key="1">
    <source>
        <dbReference type="EMBL" id="KAL0936374.1"/>
    </source>
</evidence>
<proteinExistence type="predicted"/>